<accession>A0ABN9YH29</accession>
<dbReference type="Proteomes" id="UP001189429">
    <property type="component" value="Unassembled WGS sequence"/>
</dbReference>
<sequence>MIYTERAQNEETVITSSVESAVSGSPCKQSRREGGGEGRRTGIRERNLRLGQDEEQEEEEPPSPLTGSPETPQQNRARLTAVGEETGVRQQALEQESNVRARARCCEKLERTGQERVTAGEADFGVVATRQQPRSAGTARRGSFGAFEASRRRAADTWPGAGLLRLHQRWRGVPRGSTRRVAGQQLVSLPFLPQWLPQGHHSVPQPPDVSRPLAPRHGLAPKLELVASDISMPRSQISKPQRSSHRPSDASCTEPEPGKRSFKAKPVQLLYWRPRNWHQHQHKGLSPQGEDDPRFRCWW</sequence>
<evidence type="ECO:0000256" key="1">
    <source>
        <dbReference type="SAM" id="MobiDB-lite"/>
    </source>
</evidence>
<comment type="caution">
    <text evidence="2">The sequence shown here is derived from an EMBL/GenBank/DDBJ whole genome shotgun (WGS) entry which is preliminary data.</text>
</comment>
<evidence type="ECO:0000313" key="3">
    <source>
        <dbReference type="Proteomes" id="UP001189429"/>
    </source>
</evidence>
<feature type="compositionally biased region" description="Polar residues" evidence="1">
    <location>
        <begin position="10"/>
        <end position="28"/>
    </location>
</feature>
<dbReference type="EMBL" id="CAUYUJ010022656">
    <property type="protein sequence ID" value="CAK0911864.1"/>
    <property type="molecule type" value="Genomic_DNA"/>
</dbReference>
<reference evidence="2" key="1">
    <citation type="submission" date="2023-10" db="EMBL/GenBank/DDBJ databases">
        <authorList>
            <person name="Chen Y."/>
            <person name="Shah S."/>
            <person name="Dougan E. K."/>
            <person name="Thang M."/>
            <person name="Chan C."/>
        </authorList>
    </citation>
    <scope>NUCLEOTIDE SEQUENCE [LARGE SCALE GENOMIC DNA]</scope>
</reference>
<name>A0ABN9YH29_9DINO</name>
<keyword evidence="3" id="KW-1185">Reference proteome</keyword>
<organism evidence="2 3">
    <name type="scientific">Prorocentrum cordatum</name>
    <dbReference type="NCBI Taxonomy" id="2364126"/>
    <lineage>
        <taxon>Eukaryota</taxon>
        <taxon>Sar</taxon>
        <taxon>Alveolata</taxon>
        <taxon>Dinophyceae</taxon>
        <taxon>Prorocentrales</taxon>
        <taxon>Prorocentraceae</taxon>
        <taxon>Prorocentrum</taxon>
    </lineage>
</organism>
<feature type="region of interest" description="Disordered" evidence="1">
    <location>
        <begin position="228"/>
        <end position="265"/>
    </location>
</feature>
<gene>
    <name evidence="2" type="ORF">PCOR1329_LOCUS85607</name>
</gene>
<feature type="compositionally biased region" description="Basic and acidic residues" evidence="1">
    <location>
        <begin position="30"/>
        <end position="52"/>
    </location>
</feature>
<evidence type="ECO:0000313" key="2">
    <source>
        <dbReference type="EMBL" id="CAK0911864.1"/>
    </source>
</evidence>
<feature type="compositionally biased region" description="Polar residues" evidence="1">
    <location>
        <begin position="65"/>
        <end position="77"/>
    </location>
</feature>
<feature type="compositionally biased region" description="Polar residues" evidence="1">
    <location>
        <begin position="88"/>
        <end position="98"/>
    </location>
</feature>
<feature type="region of interest" description="Disordered" evidence="1">
    <location>
        <begin position="1"/>
        <end position="100"/>
    </location>
</feature>
<proteinExistence type="predicted"/>
<protein>
    <submittedName>
        <fullName evidence="2">Uncharacterized protein</fullName>
    </submittedName>
</protein>